<comment type="caution">
    <text evidence="1">The sequence shown here is derived from an EMBL/GenBank/DDBJ whole genome shotgun (WGS) entry which is preliminary data.</text>
</comment>
<dbReference type="RefSeq" id="WP_267765520.1">
    <property type="nucleotide sequence ID" value="NZ_JAPNKE010000001.1"/>
</dbReference>
<evidence type="ECO:0000313" key="1">
    <source>
        <dbReference type="EMBL" id="MCY1003995.1"/>
    </source>
</evidence>
<organism evidence="1 2">
    <name type="scientific">Nannocystis pusilla</name>
    <dbReference type="NCBI Taxonomy" id="889268"/>
    <lineage>
        <taxon>Bacteria</taxon>
        <taxon>Pseudomonadati</taxon>
        <taxon>Myxococcota</taxon>
        <taxon>Polyangia</taxon>
        <taxon>Nannocystales</taxon>
        <taxon>Nannocystaceae</taxon>
        <taxon>Nannocystis</taxon>
    </lineage>
</organism>
<name>A0A9X3EHV3_9BACT</name>
<evidence type="ECO:0000313" key="2">
    <source>
        <dbReference type="Proteomes" id="UP001150924"/>
    </source>
</evidence>
<keyword evidence="2" id="KW-1185">Reference proteome</keyword>
<protein>
    <submittedName>
        <fullName evidence="1">Uncharacterized protein</fullName>
    </submittedName>
</protein>
<dbReference type="AlphaFoldDB" id="A0A9X3EHV3"/>
<sequence length="45" mass="4558">MAVPVTVIVFVAATPAASSSRATAYSSPLGFAFLNPSHMCASCEP</sequence>
<dbReference type="EMBL" id="JAPNKE010000001">
    <property type="protein sequence ID" value="MCY1003995.1"/>
    <property type="molecule type" value="Genomic_DNA"/>
</dbReference>
<proteinExistence type="predicted"/>
<reference evidence="1" key="1">
    <citation type="submission" date="2022-11" db="EMBL/GenBank/DDBJ databases">
        <title>Minimal conservation of predation-associated metabolite biosynthetic gene clusters underscores biosynthetic potential of Myxococcota including descriptions for ten novel species: Archangium lansinium sp. nov., Myxococcus landrumus sp. nov., Nannocystis bai.</title>
        <authorList>
            <person name="Ahearne A."/>
            <person name="Stevens C."/>
            <person name="Phillips K."/>
        </authorList>
    </citation>
    <scope>NUCLEOTIDE SEQUENCE</scope>
    <source>
        <strain evidence="1">Na p29</strain>
    </source>
</reference>
<accession>A0A9X3EHV3</accession>
<dbReference type="Proteomes" id="UP001150924">
    <property type="component" value="Unassembled WGS sequence"/>
</dbReference>
<gene>
    <name evidence="1" type="ORF">OV079_00110</name>
</gene>